<dbReference type="SUPFAM" id="SSF69047">
    <property type="entry name" value="Hypothetical protein YjbJ"/>
    <property type="match status" value="1"/>
</dbReference>
<evidence type="ECO:0000313" key="5">
    <source>
        <dbReference type="Proteomes" id="UP001149163"/>
    </source>
</evidence>
<dbReference type="Proteomes" id="UP001149163">
    <property type="component" value="Unassembled WGS sequence"/>
</dbReference>
<evidence type="ECO:0000259" key="3">
    <source>
        <dbReference type="Pfam" id="PF05532"/>
    </source>
</evidence>
<dbReference type="Pfam" id="PF05532">
    <property type="entry name" value="CsbD"/>
    <property type="match status" value="1"/>
</dbReference>
<gene>
    <name evidence="4" type="ORF">N7482_009988</name>
</gene>
<accession>A0A9W9HRJ6</accession>
<proteinExistence type="inferred from homology"/>
<protein>
    <recommendedName>
        <fullName evidence="3">CsbD-like domain-containing protein</fullName>
    </recommendedName>
</protein>
<dbReference type="PANTHER" id="PTHR40460:SF1">
    <property type="entry name" value="CSBD-LIKE DOMAIN-CONTAINING PROTEIN"/>
    <property type="match status" value="1"/>
</dbReference>
<reference evidence="4" key="1">
    <citation type="submission" date="2022-11" db="EMBL/GenBank/DDBJ databases">
        <authorList>
            <person name="Petersen C."/>
        </authorList>
    </citation>
    <scope>NUCLEOTIDE SEQUENCE</scope>
    <source>
        <strain evidence="4">IBT 26290</strain>
    </source>
</reference>
<feature type="region of interest" description="Disordered" evidence="2">
    <location>
        <begin position="27"/>
        <end position="207"/>
    </location>
</feature>
<feature type="compositionally biased region" description="Basic and acidic residues" evidence="2">
    <location>
        <begin position="173"/>
        <end position="207"/>
    </location>
</feature>
<evidence type="ECO:0000256" key="1">
    <source>
        <dbReference type="ARBA" id="ARBA00009129"/>
    </source>
</evidence>
<comment type="caution">
    <text evidence="4">The sequence shown here is derived from an EMBL/GenBank/DDBJ whole genome shotgun (WGS) entry which is preliminary data.</text>
</comment>
<dbReference type="OrthoDB" id="5309565at2759"/>
<dbReference type="AlphaFoldDB" id="A0A9W9HRJ6"/>
<dbReference type="RefSeq" id="XP_056539818.1">
    <property type="nucleotide sequence ID" value="XM_056692112.1"/>
</dbReference>
<feature type="compositionally biased region" description="Polar residues" evidence="2">
    <location>
        <begin position="41"/>
        <end position="92"/>
    </location>
</feature>
<dbReference type="GeneID" id="81431288"/>
<evidence type="ECO:0000313" key="4">
    <source>
        <dbReference type="EMBL" id="KAJ5153510.1"/>
    </source>
</evidence>
<keyword evidence="5" id="KW-1185">Reference proteome</keyword>
<feature type="compositionally biased region" description="Basic and acidic residues" evidence="2">
    <location>
        <begin position="141"/>
        <end position="153"/>
    </location>
</feature>
<organism evidence="4 5">
    <name type="scientific">Penicillium canariense</name>
    <dbReference type="NCBI Taxonomy" id="189055"/>
    <lineage>
        <taxon>Eukaryota</taxon>
        <taxon>Fungi</taxon>
        <taxon>Dikarya</taxon>
        <taxon>Ascomycota</taxon>
        <taxon>Pezizomycotina</taxon>
        <taxon>Eurotiomycetes</taxon>
        <taxon>Eurotiomycetidae</taxon>
        <taxon>Eurotiales</taxon>
        <taxon>Aspergillaceae</taxon>
        <taxon>Penicillium</taxon>
    </lineage>
</organism>
<feature type="domain" description="CsbD-like" evidence="3">
    <location>
        <begin position="105"/>
        <end position="153"/>
    </location>
</feature>
<dbReference type="PANTHER" id="PTHR40460">
    <property type="entry name" value="CHROMOSOME 1, WHOLE GENOME SHOTGUN SEQUENCE"/>
    <property type="match status" value="1"/>
</dbReference>
<evidence type="ECO:0000256" key="2">
    <source>
        <dbReference type="SAM" id="MobiDB-lite"/>
    </source>
</evidence>
<name>A0A9W9HRJ6_9EURO</name>
<dbReference type="EMBL" id="JAPQKN010000007">
    <property type="protein sequence ID" value="KAJ5153510.1"/>
    <property type="molecule type" value="Genomic_DNA"/>
</dbReference>
<feature type="compositionally biased region" description="Polar residues" evidence="2">
    <location>
        <begin position="104"/>
        <end position="114"/>
    </location>
</feature>
<dbReference type="InterPro" id="IPR036629">
    <property type="entry name" value="YjbJ_sf"/>
</dbReference>
<sequence length="207" mass="21976">MSDNNSSTLGSYVNQATGMAQRAFGAVTGDSSAQVCIGGRTPTTPTQFNKSKQRTNTLSPRQNKGELSQEQAQAQHENSHTTAKLGNTTADPNTGAIAKDDPNRSTGSWDQTLGSAKEAIGNAIGNENLRQAGVQQNAAGKEQEAKGQLKDWGEGIQNRAQGHLGAVGAAITGDREEQKKYEDIHDEGKVRQRGAEADMAKRQGQDL</sequence>
<reference evidence="4" key="2">
    <citation type="journal article" date="2023" name="IMA Fungus">
        <title>Comparative genomic study of the Penicillium genus elucidates a diverse pangenome and 15 lateral gene transfer events.</title>
        <authorList>
            <person name="Petersen C."/>
            <person name="Sorensen T."/>
            <person name="Nielsen M.R."/>
            <person name="Sondergaard T.E."/>
            <person name="Sorensen J.L."/>
            <person name="Fitzpatrick D.A."/>
            <person name="Frisvad J.C."/>
            <person name="Nielsen K.L."/>
        </authorList>
    </citation>
    <scope>NUCLEOTIDE SEQUENCE</scope>
    <source>
        <strain evidence="4">IBT 26290</strain>
    </source>
</reference>
<comment type="similarity">
    <text evidence="1">Belongs to the UPF0337 (CsbD) family.</text>
</comment>
<dbReference type="InterPro" id="IPR008462">
    <property type="entry name" value="CsbD"/>
</dbReference>